<dbReference type="Proteomes" id="UP000324629">
    <property type="component" value="Unassembled WGS sequence"/>
</dbReference>
<dbReference type="SUPFAM" id="SSF55073">
    <property type="entry name" value="Nucleotide cyclase"/>
    <property type="match status" value="2"/>
</dbReference>
<proteinExistence type="predicted"/>
<evidence type="ECO:0000256" key="7">
    <source>
        <dbReference type="ARBA" id="ARBA00022840"/>
    </source>
</evidence>
<evidence type="ECO:0000256" key="6">
    <source>
        <dbReference type="ARBA" id="ARBA00022741"/>
    </source>
</evidence>
<accession>A0A5J4P3B7</accession>
<dbReference type="EC" id="4.6.1.1" evidence="3"/>
<feature type="transmembrane region" description="Helical" evidence="13">
    <location>
        <begin position="162"/>
        <end position="183"/>
    </location>
</feature>
<dbReference type="InterPro" id="IPR001054">
    <property type="entry name" value="A/G_cyclase"/>
</dbReference>
<comment type="catalytic activity">
    <reaction evidence="1">
        <text>ATP = 3',5'-cyclic AMP + diphosphate</text>
        <dbReference type="Rhea" id="RHEA:15389"/>
        <dbReference type="ChEBI" id="CHEBI:30616"/>
        <dbReference type="ChEBI" id="CHEBI:33019"/>
        <dbReference type="ChEBI" id="CHEBI:58165"/>
        <dbReference type="EC" id="4.6.1.1"/>
    </reaction>
</comment>
<feature type="transmembrane region" description="Helical" evidence="13">
    <location>
        <begin position="947"/>
        <end position="965"/>
    </location>
</feature>
<keyword evidence="10 13" id="KW-0472">Membrane</keyword>
<evidence type="ECO:0000313" key="15">
    <source>
        <dbReference type="EMBL" id="KAA3682414.1"/>
    </source>
</evidence>
<dbReference type="GO" id="GO:0007189">
    <property type="term" value="P:adenylate cyclase-activating G protein-coupled receptor signaling pathway"/>
    <property type="evidence" value="ECO:0007669"/>
    <property type="project" value="TreeGrafter"/>
</dbReference>
<dbReference type="AlphaFoldDB" id="A0A5J4P3B7"/>
<dbReference type="Gene3D" id="3.30.70.1230">
    <property type="entry name" value="Nucleotide cyclase"/>
    <property type="match status" value="2"/>
</dbReference>
<evidence type="ECO:0000256" key="4">
    <source>
        <dbReference type="ARBA" id="ARBA00022692"/>
    </source>
</evidence>
<comment type="subcellular location">
    <subcellularLocation>
        <location evidence="2">Membrane</location>
        <topology evidence="2">Multi-pass membrane protein</topology>
    </subcellularLocation>
</comment>
<dbReference type="GO" id="GO:0046872">
    <property type="term" value="F:metal ion binding"/>
    <property type="evidence" value="ECO:0007669"/>
    <property type="project" value="UniProtKB-KW"/>
</dbReference>
<feature type="transmembrane region" description="Helical" evidence="13">
    <location>
        <begin position="81"/>
        <end position="102"/>
    </location>
</feature>
<evidence type="ECO:0000256" key="12">
    <source>
        <dbReference type="SAM" id="MobiDB-lite"/>
    </source>
</evidence>
<dbReference type="InterPro" id="IPR029787">
    <property type="entry name" value="Nucleotide_cyclase"/>
</dbReference>
<feature type="transmembrane region" description="Helical" evidence="13">
    <location>
        <begin position="730"/>
        <end position="754"/>
    </location>
</feature>
<feature type="region of interest" description="Disordered" evidence="12">
    <location>
        <begin position="258"/>
        <end position="299"/>
    </location>
</feature>
<dbReference type="CDD" id="cd07302">
    <property type="entry name" value="CHD"/>
    <property type="match status" value="2"/>
</dbReference>
<keyword evidence="4 13" id="KW-0812">Transmembrane</keyword>
<evidence type="ECO:0000259" key="14">
    <source>
        <dbReference type="PROSITE" id="PS50125"/>
    </source>
</evidence>
<evidence type="ECO:0000256" key="9">
    <source>
        <dbReference type="ARBA" id="ARBA00022989"/>
    </source>
</evidence>
<dbReference type="GO" id="GO:0005524">
    <property type="term" value="F:ATP binding"/>
    <property type="evidence" value="ECO:0007669"/>
    <property type="project" value="UniProtKB-KW"/>
</dbReference>
<evidence type="ECO:0000313" key="16">
    <source>
        <dbReference type="Proteomes" id="UP000324629"/>
    </source>
</evidence>
<feature type="transmembrane region" description="Helical" evidence="13">
    <location>
        <begin position="189"/>
        <end position="210"/>
    </location>
</feature>
<keyword evidence="9 13" id="KW-1133">Transmembrane helix</keyword>
<comment type="caution">
    <text evidence="15">The sequence shown here is derived from an EMBL/GenBank/DDBJ whole genome shotgun (WGS) entry which is preliminary data.</text>
</comment>
<dbReference type="PANTHER" id="PTHR45627:SF8">
    <property type="entry name" value="ADENYLATE CYCLASE TYPE 9"/>
    <property type="match status" value="1"/>
</dbReference>
<dbReference type="PROSITE" id="PS50125">
    <property type="entry name" value="GUANYLATE_CYCLASE_2"/>
    <property type="match status" value="2"/>
</dbReference>
<evidence type="ECO:0000256" key="11">
    <source>
        <dbReference type="ARBA" id="ARBA00023239"/>
    </source>
</evidence>
<evidence type="ECO:0000256" key="1">
    <source>
        <dbReference type="ARBA" id="ARBA00001593"/>
    </source>
</evidence>
<reference evidence="15 16" key="1">
    <citation type="journal article" date="2019" name="Gigascience">
        <title>Whole-genome sequence of the oriental lung fluke Paragonimus westermani.</title>
        <authorList>
            <person name="Oey H."/>
            <person name="Zakrzewski M."/>
            <person name="Narain K."/>
            <person name="Devi K.R."/>
            <person name="Agatsuma T."/>
            <person name="Nawaratna S."/>
            <person name="Gobert G.N."/>
            <person name="Jones M.K."/>
            <person name="Ragan M.A."/>
            <person name="McManus D.P."/>
            <person name="Krause L."/>
        </authorList>
    </citation>
    <scope>NUCLEOTIDE SEQUENCE [LARGE SCALE GENOMIC DNA]</scope>
    <source>
        <strain evidence="15 16">IND2009</strain>
    </source>
</reference>
<dbReference type="GO" id="GO:0004016">
    <property type="term" value="F:adenylate cyclase activity"/>
    <property type="evidence" value="ECO:0007669"/>
    <property type="project" value="UniProtKB-EC"/>
</dbReference>
<dbReference type="GO" id="GO:0009190">
    <property type="term" value="P:cyclic nucleotide biosynthetic process"/>
    <property type="evidence" value="ECO:0007669"/>
    <property type="project" value="InterPro"/>
</dbReference>
<dbReference type="SMART" id="SM00044">
    <property type="entry name" value="CYCc"/>
    <property type="match status" value="2"/>
</dbReference>
<dbReference type="PANTHER" id="PTHR45627">
    <property type="entry name" value="ADENYLATE CYCLASE TYPE 1"/>
    <property type="match status" value="1"/>
</dbReference>
<evidence type="ECO:0000256" key="10">
    <source>
        <dbReference type="ARBA" id="ARBA00023136"/>
    </source>
</evidence>
<protein>
    <recommendedName>
        <fullName evidence="3">adenylate cyclase</fullName>
        <ecNumber evidence="3">4.6.1.1</ecNumber>
    </recommendedName>
</protein>
<feature type="transmembrane region" description="Helical" evidence="13">
    <location>
        <begin position="54"/>
        <end position="75"/>
    </location>
</feature>
<feature type="compositionally biased region" description="Basic residues" evidence="12">
    <location>
        <begin position="278"/>
        <end position="287"/>
    </location>
</feature>
<feature type="transmembrane region" description="Helical" evidence="13">
    <location>
        <begin position="766"/>
        <end position="792"/>
    </location>
</feature>
<keyword evidence="5" id="KW-0479">Metal-binding</keyword>
<keyword evidence="7" id="KW-0067">ATP-binding</keyword>
<evidence type="ECO:0000256" key="5">
    <source>
        <dbReference type="ARBA" id="ARBA00022723"/>
    </source>
</evidence>
<organism evidence="15 16">
    <name type="scientific">Paragonimus westermani</name>
    <dbReference type="NCBI Taxonomy" id="34504"/>
    <lineage>
        <taxon>Eukaryota</taxon>
        <taxon>Metazoa</taxon>
        <taxon>Spiralia</taxon>
        <taxon>Lophotrochozoa</taxon>
        <taxon>Platyhelminthes</taxon>
        <taxon>Trematoda</taxon>
        <taxon>Digenea</taxon>
        <taxon>Plagiorchiida</taxon>
        <taxon>Troglotremata</taxon>
        <taxon>Troglotrematidae</taxon>
        <taxon>Paragonimus</taxon>
    </lineage>
</organism>
<evidence type="ECO:0000256" key="8">
    <source>
        <dbReference type="ARBA" id="ARBA00022842"/>
    </source>
</evidence>
<feature type="transmembrane region" description="Helical" evidence="13">
    <location>
        <begin position="828"/>
        <end position="851"/>
    </location>
</feature>
<feature type="region of interest" description="Disordered" evidence="12">
    <location>
        <begin position="311"/>
        <end position="360"/>
    </location>
</feature>
<feature type="transmembrane region" description="Helical" evidence="13">
    <location>
        <begin position="109"/>
        <end position="130"/>
    </location>
</feature>
<keyword evidence="6" id="KW-0547">Nucleotide-binding</keyword>
<dbReference type="FunFam" id="3.30.70.1230:FF:000008">
    <property type="entry name" value="Adenylate cyclase type 9"/>
    <property type="match status" value="1"/>
</dbReference>
<feature type="transmembrane region" description="Helical" evidence="13">
    <location>
        <begin position="891"/>
        <end position="912"/>
    </location>
</feature>
<dbReference type="GO" id="GO:0035556">
    <property type="term" value="P:intracellular signal transduction"/>
    <property type="evidence" value="ECO:0007669"/>
    <property type="project" value="InterPro"/>
</dbReference>
<name>A0A5J4P3B7_9TREM</name>
<feature type="transmembrane region" description="Helical" evidence="13">
    <location>
        <begin position="863"/>
        <end position="884"/>
    </location>
</feature>
<feature type="transmembrane region" description="Helical" evidence="13">
    <location>
        <begin position="136"/>
        <end position="155"/>
    </location>
</feature>
<dbReference type="GO" id="GO:0005886">
    <property type="term" value="C:plasma membrane"/>
    <property type="evidence" value="ECO:0007669"/>
    <property type="project" value="TreeGrafter"/>
</dbReference>
<keyword evidence="8" id="KW-0460">Magnesium</keyword>
<sequence>MPRASRVARASEHRRFHLFERCTGGFLNSKFDSDLLESFYSECSFPRATGRFRFGTAFIAFACVIWLLHFCILQLSQWEYYLYGLICGVILSAGFFGVSYAGAFFKTNFLWISGLYASVFSLLALLPFAIKFPSVTLAFNLSISVQLVVLIYTMIPLRLWQLLLICGPLSLVQIILAGTRYGSIGAANVFLHVVAHVFVHIIGVILHLMSQVWRRSTFLRLGYSALMRKELKKEKELRDDMIRSLMPNEVAQEVMRDVGQDGSPDDPDGEAGDSKRGSAQKKKRLSKKNSATNDQNMDELAVGVLGFSDDFDEDEDDEELEPSKKLSSVSNAEPNVEAGEGPADLEVTSSSPRTSLVPKGGGARTVAFRKFHVSQLENVSVLFADIVGFTKMSSNKSASHLVYLLNDLFGRFDRLCEMTGCEKIATLGDCYYCVAGCPNPVSDHAERAVEMGRAMCLAIQQFDEDHKEEVNMRVGVHTGKVICGLVGTRRFKFDVWSNDVTLANEMESTGQPGKVHISEATLGFVKDIYLVSEGEAVQDIRKFKVLVEFFNKEEQCFAIKHTQDEAKIKTYFIEERLDGKPVSELPRVNVDGAQTNLPSSVDNTIIPESEISAHPLIRNATPNVETTKTDVVNGENTLSTAVTTALSEHRLSVDQKQASLQPPIGRGSDVEMLQALQGLAKVEDVFAFPPISRFTLNFRVRTVELCYRRLGIGRPKGQAIYKLSWSTPRIAPLVNGTMEFLLLTTILITCFCVFPDSRVAAISGAFYVVASIAFLIHVLFMALLFTDLVAWACRPTRGAQTRARRTGNWRRCAIKAYRICFHWPLRNAIGAVLLVLPTAVVLSNFNGTFFWKTEFYGASFVAHYRLLFGLFFTFMLFNVTLFISFSFWTKLLSASLGCFCAIILLILPAQYFTDRLDVYARVWQDVPVVQDQTDSFSWTTPVLHSNFRWEFGVILGLTLILISALNREFDISFRLSFHRDYEALEAKLAIAQQKIQADWLLENIIPYYIMDDLRRTNKYSRHIEDAGVVFATISNFSEFYDEQYQGGQEMLRVLNEIFADFEHQLALNKYKDVEKIKTIGACFMAASGLNMTERANNRNPNAHLYALMDFSSDLIRTLDDFNRQMFNFQFELKVGYNIGEVTAGVIGTTKLLYDIWGDTVNVASRMYSTGQKGRIQVTEAVAKRLESRYVFEYRGDVFVKGKGDMKTYLLAHRRND</sequence>
<keyword evidence="16" id="KW-1185">Reference proteome</keyword>
<evidence type="ECO:0000256" key="13">
    <source>
        <dbReference type="SAM" id="Phobius"/>
    </source>
</evidence>
<feature type="compositionally biased region" description="Acidic residues" evidence="12">
    <location>
        <begin position="311"/>
        <end position="320"/>
    </location>
</feature>
<feature type="domain" description="Guanylate cyclase" evidence="14">
    <location>
        <begin position="1027"/>
        <end position="1167"/>
    </location>
</feature>
<evidence type="ECO:0000256" key="3">
    <source>
        <dbReference type="ARBA" id="ARBA00012201"/>
    </source>
</evidence>
<gene>
    <name evidence="15" type="ORF">DEA37_0003042</name>
</gene>
<feature type="domain" description="Guanylate cyclase" evidence="14">
    <location>
        <begin position="380"/>
        <end position="507"/>
    </location>
</feature>
<evidence type="ECO:0000256" key="2">
    <source>
        <dbReference type="ARBA" id="ARBA00004141"/>
    </source>
</evidence>
<keyword evidence="11" id="KW-0456">Lyase</keyword>
<dbReference type="Pfam" id="PF00211">
    <property type="entry name" value="Guanylate_cyc"/>
    <property type="match status" value="2"/>
</dbReference>
<dbReference type="EMBL" id="QNGE01000017">
    <property type="protein sequence ID" value="KAA3682414.1"/>
    <property type="molecule type" value="Genomic_DNA"/>
</dbReference>